<dbReference type="InterPro" id="IPR036944">
    <property type="entry name" value="PPIase_FKBP_N_sf"/>
</dbReference>
<evidence type="ECO:0000256" key="1">
    <source>
        <dbReference type="ARBA" id="ARBA00000971"/>
    </source>
</evidence>
<keyword evidence="4 5" id="KW-0413">Isomerase</keyword>
<dbReference type="PROSITE" id="PS51257">
    <property type="entry name" value="PROKAR_LIPOPROTEIN"/>
    <property type="match status" value="1"/>
</dbReference>
<keyword evidence="7" id="KW-0732">Signal</keyword>
<feature type="signal peptide" evidence="7">
    <location>
        <begin position="1"/>
        <end position="25"/>
    </location>
</feature>
<dbReference type="Gene3D" id="1.10.287.460">
    <property type="entry name" value="Peptidyl-prolyl cis-trans isomerase, FKBP-type, N-terminal domain"/>
    <property type="match status" value="1"/>
</dbReference>
<dbReference type="Proteomes" id="UP000599009">
    <property type="component" value="Unassembled WGS sequence"/>
</dbReference>
<feature type="domain" description="PPIase FKBP-type" evidence="8">
    <location>
        <begin position="161"/>
        <end position="248"/>
    </location>
</feature>
<keyword evidence="10" id="KW-1185">Reference proteome</keyword>
<dbReference type="SUPFAM" id="SSF54534">
    <property type="entry name" value="FKBP-like"/>
    <property type="match status" value="1"/>
</dbReference>
<comment type="caution">
    <text evidence="9">The sequence shown here is derived from an EMBL/GenBank/DDBJ whole genome shotgun (WGS) entry which is preliminary data.</text>
</comment>
<dbReference type="InterPro" id="IPR046357">
    <property type="entry name" value="PPIase_dom_sf"/>
</dbReference>
<evidence type="ECO:0000256" key="7">
    <source>
        <dbReference type="SAM" id="SignalP"/>
    </source>
</evidence>
<evidence type="ECO:0000256" key="6">
    <source>
        <dbReference type="RuleBase" id="RU003915"/>
    </source>
</evidence>
<evidence type="ECO:0000256" key="3">
    <source>
        <dbReference type="ARBA" id="ARBA00023110"/>
    </source>
</evidence>
<comment type="catalytic activity">
    <reaction evidence="1 5 6">
        <text>[protein]-peptidylproline (omega=180) = [protein]-peptidylproline (omega=0)</text>
        <dbReference type="Rhea" id="RHEA:16237"/>
        <dbReference type="Rhea" id="RHEA-COMP:10747"/>
        <dbReference type="Rhea" id="RHEA-COMP:10748"/>
        <dbReference type="ChEBI" id="CHEBI:83833"/>
        <dbReference type="ChEBI" id="CHEBI:83834"/>
        <dbReference type="EC" id="5.2.1.8"/>
    </reaction>
</comment>
<feature type="chain" id="PRO_5047124081" description="Peptidyl-prolyl cis-trans isomerase" evidence="7">
    <location>
        <begin position="26"/>
        <end position="253"/>
    </location>
</feature>
<accession>A0ABQ2EEX3</accession>
<dbReference type="PANTHER" id="PTHR43811">
    <property type="entry name" value="FKBP-TYPE PEPTIDYL-PROLYL CIS-TRANS ISOMERASE FKPA"/>
    <property type="match status" value="1"/>
</dbReference>
<evidence type="ECO:0000313" key="10">
    <source>
        <dbReference type="Proteomes" id="UP000599009"/>
    </source>
</evidence>
<dbReference type="Gene3D" id="3.10.50.40">
    <property type="match status" value="1"/>
</dbReference>
<dbReference type="PROSITE" id="PS50059">
    <property type="entry name" value="FKBP_PPIASE"/>
    <property type="match status" value="1"/>
</dbReference>
<evidence type="ECO:0000256" key="5">
    <source>
        <dbReference type="PROSITE-ProRule" id="PRU00277"/>
    </source>
</evidence>
<proteinExistence type="inferred from homology"/>
<organism evidence="9 10">
    <name type="scientific">Luteimonas terricola</name>
    <dbReference type="NCBI Taxonomy" id="645597"/>
    <lineage>
        <taxon>Bacteria</taxon>
        <taxon>Pseudomonadati</taxon>
        <taxon>Pseudomonadota</taxon>
        <taxon>Gammaproteobacteria</taxon>
        <taxon>Lysobacterales</taxon>
        <taxon>Lysobacteraceae</taxon>
        <taxon>Luteimonas</taxon>
    </lineage>
</organism>
<dbReference type="PANTHER" id="PTHR43811:SF23">
    <property type="entry name" value="FKBP-TYPE 22 KDA PEPTIDYL-PROLYL CIS-TRANS ISOMERASE"/>
    <property type="match status" value="1"/>
</dbReference>
<evidence type="ECO:0000256" key="4">
    <source>
        <dbReference type="ARBA" id="ARBA00023235"/>
    </source>
</evidence>
<protein>
    <recommendedName>
        <fullName evidence="6">Peptidyl-prolyl cis-trans isomerase</fullName>
        <ecNumber evidence="6">5.2.1.8</ecNumber>
    </recommendedName>
</protein>
<dbReference type="Pfam" id="PF00254">
    <property type="entry name" value="FKBP_C"/>
    <property type="match status" value="1"/>
</dbReference>
<gene>
    <name evidence="9" type="ORF">GCM10011394_12610</name>
</gene>
<dbReference type="EMBL" id="BMME01000001">
    <property type="protein sequence ID" value="GGK04976.1"/>
    <property type="molecule type" value="Genomic_DNA"/>
</dbReference>
<reference evidence="10" key="1">
    <citation type="journal article" date="2019" name="Int. J. Syst. Evol. Microbiol.">
        <title>The Global Catalogue of Microorganisms (GCM) 10K type strain sequencing project: providing services to taxonomists for standard genome sequencing and annotation.</title>
        <authorList>
            <consortium name="The Broad Institute Genomics Platform"/>
            <consortium name="The Broad Institute Genome Sequencing Center for Infectious Disease"/>
            <person name="Wu L."/>
            <person name="Ma J."/>
        </authorList>
    </citation>
    <scope>NUCLEOTIDE SEQUENCE [LARGE SCALE GENOMIC DNA]</scope>
    <source>
        <strain evidence="10">CGMCC 1.8985</strain>
    </source>
</reference>
<dbReference type="Pfam" id="PF01346">
    <property type="entry name" value="FKBP_N"/>
    <property type="match status" value="1"/>
</dbReference>
<dbReference type="InterPro" id="IPR000774">
    <property type="entry name" value="PPIase_FKBP_N"/>
</dbReference>
<evidence type="ECO:0000259" key="8">
    <source>
        <dbReference type="PROSITE" id="PS50059"/>
    </source>
</evidence>
<dbReference type="InterPro" id="IPR001179">
    <property type="entry name" value="PPIase_FKBP_dom"/>
</dbReference>
<keyword evidence="3 5" id="KW-0697">Rotamase</keyword>
<dbReference type="EC" id="5.2.1.8" evidence="6"/>
<dbReference type="RefSeq" id="WP_132984825.1">
    <property type="nucleotide sequence ID" value="NZ_BMME01000001.1"/>
</dbReference>
<name>A0ABQ2EEX3_9GAMM</name>
<sequence length="253" mass="26083">MNTAVRTLATSLLAASLLVALGACKKIDPDAAKPAADAADASAGALDIAGLPTVEQQAGYAIGLQIGGTLEEIKDEIDVDALVKGMRTTLDGGAPLMDEAQAREAFEAFGQRMQAKMSAGNREAGEAFLAENAKQEGVQVTASGLQYKVLQEGAGAKPGPDSRVSVHYRGSLADGTVFDSSYERGEPAVFTLSSVVPGWQEGLQLMPVGSKYMLWLPSALGYGDMGTPGGPIAPGSALVFEVELLDIVDPAAE</sequence>
<comment type="similarity">
    <text evidence="2 6">Belongs to the FKBP-type PPIase family.</text>
</comment>
<evidence type="ECO:0000313" key="9">
    <source>
        <dbReference type="EMBL" id="GGK04976.1"/>
    </source>
</evidence>
<evidence type="ECO:0000256" key="2">
    <source>
        <dbReference type="ARBA" id="ARBA00006577"/>
    </source>
</evidence>